<dbReference type="GO" id="GO:0020037">
    <property type="term" value="F:heme binding"/>
    <property type="evidence" value="ECO:0007669"/>
    <property type="project" value="InterPro"/>
</dbReference>
<dbReference type="PRINTS" id="PR00385">
    <property type="entry name" value="P450"/>
</dbReference>
<dbReference type="SUPFAM" id="SSF48264">
    <property type="entry name" value="Cytochrome P450"/>
    <property type="match status" value="1"/>
</dbReference>
<gene>
    <name evidence="9" type="ORF">B0A55_07701</name>
</gene>
<dbReference type="EC" id="1.14.19.41" evidence="6"/>
<dbReference type="FunFam" id="1.10.630.10:FF:000021">
    <property type="entry name" value="Cytochrome P450 61"/>
    <property type="match status" value="1"/>
</dbReference>
<organism evidence="9 10">
    <name type="scientific">Friedmanniomyces simplex</name>
    <dbReference type="NCBI Taxonomy" id="329884"/>
    <lineage>
        <taxon>Eukaryota</taxon>
        <taxon>Fungi</taxon>
        <taxon>Dikarya</taxon>
        <taxon>Ascomycota</taxon>
        <taxon>Pezizomycotina</taxon>
        <taxon>Dothideomycetes</taxon>
        <taxon>Dothideomycetidae</taxon>
        <taxon>Mycosphaerellales</taxon>
        <taxon>Teratosphaeriaceae</taxon>
        <taxon>Friedmanniomyces</taxon>
    </lineage>
</organism>
<sequence length="549" mass="62596">MASIMEAFNASTTHYPDTIRATIATADSGNLSRVLENINVFSVFFTLFALAVAYDQIQYWRLKGSLAGQPFKIPFLGPFHESVKPSFAKYYAKWLSGSLSCVFVFHKFVIIASTRDMARKVFNSPAFVKPCVVDVAHKLLRPENWVFLDGKEHVEYRKGLNGLFTRQALETYLPGQQEVYREYFEEFLQMTREKDGVGQPFVYMLRELMCAVSCRTFVGHYMSREGVKRIADDYYNITAAMELVNFPIIIPFTKTWYGKKAADKVIEAFANCAAKARVRMRKPGAEPECIMDRWLAHMLQSDRYRERVAKGEQVPQDEKPAMLLRNFSDFEISMTVFTFLFASQDATSSACSWMLQLLADRPEMLQKVREEAASIRPDASQDVTLDMLENMPWTRACVKETLRYRPPVIMVPYLVKKDFHISESNYTARKGSMIIPSTWLSLHDPDAYPSPDVYDPERWISGTAEEQGKNWLVFGTGPHYCLGQTYAVLNLICFLHMLASELEWRHTVTARSEEIRVFATIFPMDDLLLSFSRRGAVVEDAGVVGGGGA</sequence>
<evidence type="ECO:0000256" key="6">
    <source>
        <dbReference type="ARBA" id="ARBA00039038"/>
    </source>
</evidence>
<comment type="cofactor">
    <cofactor evidence="1 7">
        <name>heme</name>
        <dbReference type="ChEBI" id="CHEBI:30413"/>
    </cofactor>
</comment>
<dbReference type="PANTHER" id="PTHR24286">
    <property type="entry name" value="CYTOCHROME P450 26"/>
    <property type="match status" value="1"/>
</dbReference>
<dbReference type="InterPro" id="IPR036396">
    <property type="entry name" value="Cyt_P450_sf"/>
</dbReference>
<dbReference type="Pfam" id="PF00067">
    <property type="entry name" value="p450"/>
    <property type="match status" value="1"/>
</dbReference>
<dbReference type="PRINTS" id="PR00465">
    <property type="entry name" value="EP450IV"/>
</dbReference>
<keyword evidence="8" id="KW-0503">Monooxygenase</keyword>
<dbReference type="PROSITE" id="PS00086">
    <property type="entry name" value="CYTOCHROME_P450"/>
    <property type="match status" value="1"/>
</dbReference>
<dbReference type="GO" id="GO:0016125">
    <property type="term" value="P:sterol metabolic process"/>
    <property type="evidence" value="ECO:0007669"/>
    <property type="project" value="TreeGrafter"/>
</dbReference>
<dbReference type="STRING" id="329884.A0A4U0XBI4"/>
<dbReference type="PANTHER" id="PTHR24286:SF228">
    <property type="entry name" value="C-22 STEROL DESATURASE ERG5"/>
    <property type="match status" value="1"/>
</dbReference>
<dbReference type="Gene3D" id="1.10.630.10">
    <property type="entry name" value="Cytochrome P450"/>
    <property type="match status" value="1"/>
</dbReference>
<evidence type="ECO:0000256" key="3">
    <source>
        <dbReference type="ARBA" id="ARBA00022723"/>
    </source>
</evidence>
<feature type="binding site" description="axial binding residue" evidence="7">
    <location>
        <position position="481"/>
    </location>
    <ligand>
        <name>heme</name>
        <dbReference type="ChEBI" id="CHEBI:30413"/>
    </ligand>
    <ligandPart>
        <name>Fe</name>
        <dbReference type="ChEBI" id="CHEBI:18248"/>
    </ligandPart>
</feature>
<evidence type="ECO:0000313" key="9">
    <source>
        <dbReference type="EMBL" id="TKA72848.1"/>
    </source>
</evidence>
<reference evidence="9 10" key="1">
    <citation type="submission" date="2017-03" db="EMBL/GenBank/DDBJ databases">
        <title>Genomes of endolithic fungi from Antarctica.</title>
        <authorList>
            <person name="Coleine C."/>
            <person name="Masonjones S."/>
            <person name="Stajich J.E."/>
        </authorList>
    </citation>
    <scope>NUCLEOTIDE SEQUENCE [LARGE SCALE GENOMIC DNA]</scope>
    <source>
        <strain evidence="9 10">CCFEE 5184</strain>
    </source>
</reference>
<dbReference type="EMBL" id="NAJQ01000290">
    <property type="protein sequence ID" value="TKA72848.1"/>
    <property type="molecule type" value="Genomic_DNA"/>
</dbReference>
<dbReference type="AlphaFoldDB" id="A0A4U0XBI4"/>
<name>A0A4U0XBI4_9PEZI</name>
<dbReference type="GO" id="GO:0000249">
    <property type="term" value="F:C-22 sterol desaturase (NADPH) activity"/>
    <property type="evidence" value="ECO:0007669"/>
    <property type="project" value="UniProtKB-EC"/>
</dbReference>
<evidence type="ECO:0000256" key="5">
    <source>
        <dbReference type="ARBA" id="ARBA00023004"/>
    </source>
</evidence>
<proteinExistence type="inferred from homology"/>
<evidence type="ECO:0000256" key="8">
    <source>
        <dbReference type="RuleBase" id="RU000461"/>
    </source>
</evidence>
<accession>A0A4U0XBI4</accession>
<keyword evidence="3 7" id="KW-0479">Metal-binding</keyword>
<evidence type="ECO:0000256" key="1">
    <source>
        <dbReference type="ARBA" id="ARBA00001971"/>
    </source>
</evidence>
<dbReference type="CDD" id="cd11082">
    <property type="entry name" value="CYP61_CYP710"/>
    <property type="match status" value="1"/>
</dbReference>
<evidence type="ECO:0000313" key="10">
    <source>
        <dbReference type="Proteomes" id="UP000309340"/>
    </source>
</evidence>
<keyword evidence="4 8" id="KW-0560">Oxidoreductase</keyword>
<dbReference type="Proteomes" id="UP000309340">
    <property type="component" value="Unassembled WGS sequence"/>
</dbReference>
<dbReference type="GO" id="GO:0005506">
    <property type="term" value="F:iron ion binding"/>
    <property type="evidence" value="ECO:0007669"/>
    <property type="project" value="InterPro"/>
</dbReference>
<dbReference type="InterPro" id="IPR001128">
    <property type="entry name" value="Cyt_P450"/>
</dbReference>
<dbReference type="GO" id="GO:0004497">
    <property type="term" value="F:monooxygenase activity"/>
    <property type="evidence" value="ECO:0007669"/>
    <property type="project" value="UniProtKB-KW"/>
</dbReference>
<dbReference type="InterPro" id="IPR017972">
    <property type="entry name" value="Cyt_P450_CS"/>
</dbReference>
<dbReference type="OrthoDB" id="1372046at2759"/>
<keyword evidence="10" id="KW-1185">Reference proteome</keyword>
<keyword evidence="5 7" id="KW-0408">Iron</keyword>
<keyword evidence="7 8" id="KW-0349">Heme</keyword>
<protein>
    <recommendedName>
        <fullName evidence="6">sterol 22-desaturase</fullName>
        <ecNumber evidence="6">1.14.19.41</ecNumber>
    </recommendedName>
</protein>
<comment type="caution">
    <text evidence="9">The sequence shown here is derived from an EMBL/GenBank/DDBJ whole genome shotgun (WGS) entry which is preliminary data.</text>
</comment>
<evidence type="ECO:0000256" key="7">
    <source>
        <dbReference type="PIRSR" id="PIRSR602403-1"/>
    </source>
</evidence>
<comment type="similarity">
    <text evidence="2 8">Belongs to the cytochrome P450 family.</text>
</comment>
<dbReference type="InterPro" id="IPR002403">
    <property type="entry name" value="Cyt_P450_E_grp-IV"/>
</dbReference>
<evidence type="ECO:0000256" key="2">
    <source>
        <dbReference type="ARBA" id="ARBA00010617"/>
    </source>
</evidence>
<evidence type="ECO:0000256" key="4">
    <source>
        <dbReference type="ARBA" id="ARBA00023002"/>
    </source>
</evidence>